<dbReference type="OrthoDB" id="8820484at2"/>
<keyword evidence="1" id="KW-1133">Transmembrane helix</keyword>
<reference evidence="2 3" key="1">
    <citation type="submission" date="2016-09" db="EMBL/GenBank/DDBJ databases">
        <title>Metabolic pathway, cell adaptation mechanisms and a novel monoxygenase revealed through proteogenomic-transcription analysis of a Sphingomonas haloaromaticamans strain degrading the fungicide ortho-phenylphenol.</title>
        <authorList>
            <person name="Perruchon C."/>
            <person name="Papadopoulou E.S."/>
            <person name="Rousidou C."/>
            <person name="Vasileiadis S."/>
            <person name="Tanou G."/>
            <person name="Amoutzias G."/>
            <person name="Molassiotis A."/>
            <person name="Karpouzas D.G."/>
        </authorList>
    </citation>
    <scope>NUCLEOTIDE SEQUENCE [LARGE SCALE GENOMIC DNA]</scope>
    <source>
        <strain evidence="2 3">P3</strain>
    </source>
</reference>
<feature type="transmembrane region" description="Helical" evidence="1">
    <location>
        <begin position="99"/>
        <end position="117"/>
    </location>
</feature>
<gene>
    <name evidence="2" type="ORF">BHE75_01340</name>
</gene>
<feature type="transmembrane region" description="Helical" evidence="1">
    <location>
        <begin position="200"/>
        <end position="221"/>
    </location>
</feature>
<evidence type="ECO:0008006" key="4">
    <source>
        <dbReference type="Google" id="ProtNLM"/>
    </source>
</evidence>
<proteinExistence type="predicted"/>
<evidence type="ECO:0000256" key="1">
    <source>
        <dbReference type="SAM" id="Phobius"/>
    </source>
</evidence>
<dbReference type="EMBL" id="MIPT01000001">
    <property type="protein sequence ID" value="OHT19355.1"/>
    <property type="molecule type" value="Genomic_DNA"/>
</dbReference>
<dbReference type="RefSeq" id="WP_015459899.1">
    <property type="nucleotide sequence ID" value="NZ_MIPT01000001.1"/>
</dbReference>
<dbReference type="Proteomes" id="UP000179467">
    <property type="component" value="Unassembled WGS sequence"/>
</dbReference>
<evidence type="ECO:0000313" key="2">
    <source>
        <dbReference type="EMBL" id="OHT19355.1"/>
    </source>
</evidence>
<evidence type="ECO:0000313" key="3">
    <source>
        <dbReference type="Proteomes" id="UP000179467"/>
    </source>
</evidence>
<name>A0A1S1HB90_9SPHN</name>
<feature type="transmembrane region" description="Helical" evidence="1">
    <location>
        <begin position="137"/>
        <end position="155"/>
    </location>
</feature>
<keyword evidence="1" id="KW-0812">Transmembrane</keyword>
<dbReference type="AlphaFoldDB" id="A0A1S1HB90"/>
<keyword evidence="1" id="KW-0472">Membrane</keyword>
<comment type="caution">
    <text evidence="2">The sequence shown here is derived from an EMBL/GenBank/DDBJ whole genome shotgun (WGS) entry which is preliminary data.</text>
</comment>
<sequence>MNFVQWLNSLDELLYELMSWFVFFPVTLWKVLRHPLAMMRYAEDQLKLDDDRQYRGTVSPPIMLVLTIVAEQAIGLAEDGTNPIVKSQHGLASLVNDNTTLLLLHLVLFGTFALVLATGKVYRSSVDLDRDTLKPAFYAQCYAISPFALLVSLGVSGAMHSHGAVQLGGLTAIVAAFLFYGIVQVRWFSRELNQSLIRSFVDASVGMVASIVVALFIGRLFV</sequence>
<feature type="transmembrane region" description="Helical" evidence="1">
    <location>
        <begin position="13"/>
        <end position="32"/>
    </location>
</feature>
<protein>
    <recommendedName>
        <fullName evidence="4">Yip1 domain protein</fullName>
    </recommendedName>
</protein>
<feature type="transmembrane region" description="Helical" evidence="1">
    <location>
        <begin position="167"/>
        <end position="188"/>
    </location>
</feature>
<accession>A0A1S1HB90</accession>
<organism evidence="2 3">
    <name type="scientific">Edaphosphingomonas haloaromaticamans</name>
    <dbReference type="NCBI Taxonomy" id="653954"/>
    <lineage>
        <taxon>Bacteria</taxon>
        <taxon>Pseudomonadati</taxon>
        <taxon>Pseudomonadota</taxon>
        <taxon>Alphaproteobacteria</taxon>
        <taxon>Sphingomonadales</taxon>
        <taxon>Rhizorhabdaceae</taxon>
        <taxon>Edaphosphingomonas</taxon>
    </lineage>
</organism>
<keyword evidence="3" id="KW-1185">Reference proteome</keyword>